<feature type="domain" description="YrdC-like" evidence="1">
    <location>
        <begin position="7"/>
        <end position="196"/>
    </location>
</feature>
<evidence type="ECO:0000313" key="3">
    <source>
        <dbReference type="Proteomes" id="UP001199469"/>
    </source>
</evidence>
<organism evidence="2 3">
    <name type="scientific">Actinomycetospora endophytica</name>
    <dbReference type="NCBI Taxonomy" id="2291215"/>
    <lineage>
        <taxon>Bacteria</taxon>
        <taxon>Bacillati</taxon>
        <taxon>Actinomycetota</taxon>
        <taxon>Actinomycetes</taxon>
        <taxon>Pseudonocardiales</taxon>
        <taxon>Pseudonocardiaceae</taxon>
        <taxon>Actinomycetospora</taxon>
    </lineage>
</organism>
<proteinExistence type="predicted"/>
<evidence type="ECO:0000259" key="1">
    <source>
        <dbReference type="PROSITE" id="PS51163"/>
    </source>
</evidence>
<sequence>MIRRIDAATVAEAVEVLRGGGPVVLPLPSPAGYVVTATTGPVVNTTKGRAADQPVGLSVRDLDVLDRHLAVTETATAQLRWLVGSETVSVLVPVADPVPDWLAPAVRDGWVFFTAAPWRPDLAEILTAFGWVFMSSANATGGATAVTATQAAAAFGDDVLVLDGDAERDPARQHGSTTMLRVGSTGDIEVARSGIHDAAFAGPDAYAEDLRLRWDALSSTP</sequence>
<dbReference type="InterPro" id="IPR006070">
    <property type="entry name" value="Sua5-like_dom"/>
</dbReference>
<accession>A0ABS8P181</accession>
<protein>
    <submittedName>
        <fullName evidence="2">Sua5/YciO/YrdC/YwlC family protein</fullName>
    </submittedName>
</protein>
<evidence type="ECO:0000313" key="2">
    <source>
        <dbReference type="EMBL" id="MCD2191991.1"/>
    </source>
</evidence>
<gene>
    <name evidence="2" type="ORF">LQ327_01120</name>
</gene>
<comment type="caution">
    <text evidence="2">The sequence shown here is derived from an EMBL/GenBank/DDBJ whole genome shotgun (WGS) entry which is preliminary data.</text>
</comment>
<dbReference type="RefSeq" id="WP_230729683.1">
    <property type="nucleotide sequence ID" value="NZ_JAJNDB010000001.1"/>
</dbReference>
<dbReference type="EMBL" id="JAJNDB010000001">
    <property type="protein sequence ID" value="MCD2191991.1"/>
    <property type="molecule type" value="Genomic_DNA"/>
</dbReference>
<reference evidence="2 3" key="1">
    <citation type="submission" date="2021-11" db="EMBL/GenBank/DDBJ databases">
        <title>Draft genome sequence of Actinomycetospora sp. SF1 isolated from the rhizosphere soil.</title>
        <authorList>
            <person name="Duangmal K."/>
            <person name="Chantavorakit T."/>
        </authorList>
    </citation>
    <scope>NUCLEOTIDE SEQUENCE [LARGE SCALE GENOMIC DNA]</scope>
    <source>
        <strain evidence="2 3">TBRC 5722</strain>
    </source>
</reference>
<dbReference type="InterPro" id="IPR017945">
    <property type="entry name" value="DHBP_synth_RibB-like_a/b_dom"/>
</dbReference>
<dbReference type="PROSITE" id="PS51163">
    <property type="entry name" value="YRDC"/>
    <property type="match status" value="1"/>
</dbReference>
<name>A0ABS8P181_9PSEU</name>
<dbReference type="Pfam" id="PF01300">
    <property type="entry name" value="Sua5_yciO_yrdC"/>
    <property type="match status" value="1"/>
</dbReference>
<keyword evidence="3" id="KW-1185">Reference proteome</keyword>
<dbReference type="Proteomes" id="UP001199469">
    <property type="component" value="Unassembled WGS sequence"/>
</dbReference>
<dbReference type="SUPFAM" id="SSF55821">
    <property type="entry name" value="YrdC/RibB"/>
    <property type="match status" value="1"/>
</dbReference>
<dbReference type="Gene3D" id="3.90.870.10">
    <property type="entry name" value="DHBP synthase"/>
    <property type="match status" value="1"/>
</dbReference>